<dbReference type="Proteomes" id="UP001497700">
    <property type="component" value="Unassembled WGS sequence"/>
</dbReference>
<dbReference type="EMBL" id="MU393603">
    <property type="protein sequence ID" value="KAI4860023.1"/>
    <property type="molecule type" value="Genomic_DNA"/>
</dbReference>
<keyword evidence="2" id="KW-1185">Reference proteome</keyword>
<comment type="caution">
    <text evidence="1">The sequence shown here is derived from an EMBL/GenBank/DDBJ whole genome shotgun (WGS) entry which is preliminary data.</text>
</comment>
<protein>
    <submittedName>
        <fullName evidence="1">Uncharacterized protein</fullName>
    </submittedName>
</protein>
<proteinExistence type="predicted"/>
<sequence>MACSKSPSIVEDRESDLDNVAFVVVSGVDQIEGRRTRPEVVRWPLLWESDGVLQKQSPRSCLIKFNPGFDPTAVEELSPTLFDSMARNLLEFVSSEQPIDGSSRIIFVCENLGGIVVKKALTLASGMASYTSVVRNTYACVFFGVPHQAPTLYSWSEAIAGVI</sequence>
<reference evidence="1 2" key="1">
    <citation type="journal article" date="2022" name="New Phytol.">
        <title>Ecological generalism drives hyperdiversity of secondary metabolite gene clusters in xylarialean endophytes.</title>
        <authorList>
            <person name="Franco M.E.E."/>
            <person name="Wisecaver J.H."/>
            <person name="Arnold A.E."/>
            <person name="Ju Y.M."/>
            <person name="Slot J.C."/>
            <person name="Ahrendt S."/>
            <person name="Moore L.P."/>
            <person name="Eastman K.E."/>
            <person name="Scott K."/>
            <person name="Konkel Z."/>
            <person name="Mondo S.J."/>
            <person name="Kuo A."/>
            <person name="Hayes R.D."/>
            <person name="Haridas S."/>
            <person name="Andreopoulos B."/>
            <person name="Riley R."/>
            <person name="LaButti K."/>
            <person name="Pangilinan J."/>
            <person name="Lipzen A."/>
            <person name="Amirebrahimi M."/>
            <person name="Yan J."/>
            <person name="Adam C."/>
            <person name="Keymanesh K."/>
            <person name="Ng V."/>
            <person name="Louie K."/>
            <person name="Northen T."/>
            <person name="Drula E."/>
            <person name="Henrissat B."/>
            <person name="Hsieh H.M."/>
            <person name="Youens-Clark K."/>
            <person name="Lutzoni F."/>
            <person name="Miadlikowska J."/>
            <person name="Eastwood D.C."/>
            <person name="Hamelin R.C."/>
            <person name="Grigoriev I.V."/>
            <person name="U'Ren J.M."/>
        </authorList>
    </citation>
    <scope>NUCLEOTIDE SEQUENCE [LARGE SCALE GENOMIC DNA]</scope>
    <source>
        <strain evidence="1 2">CBS 119005</strain>
    </source>
</reference>
<name>A0ACB9YM35_9PEZI</name>
<evidence type="ECO:0000313" key="1">
    <source>
        <dbReference type="EMBL" id="KAI4860023.1"/>
    </source>
</evidence>
<gene>
    <name evidence="1" type="ORF">F4820DRAFT_129706</name>
</gene>
<accession>A0ACB9YM35</accession>
<organism evidence="1 2">
    <name type="scientific">Hypoxylon rubiginosum</name>
    <dbReference type="NCBI Taxonomy" id="110542"/>
    <lineage>
        <taxon>Eukaryota</taxon>
        <taxon>Fungi</taxon>
        <taxon>Dikarya</taxon>
        <taxon>Ascomycota</taxon>
        <taxon>Pezizomycotina</taxon>
        <taxon>Sordariomycetes</taxon>
        <taxon>Xylariomycetidae</taxon>
        <taxon>Xylariales</taxon>
        <taxon>Hypoxylaceae</taxon>
        <taxon>Hypoxylon</taxon>
    </lineage>
</organism>
<evidence type="ECO:0000313" key="2">
    <source>
        <dbReference type="Proteomes" id="UP001497700"/>
    </source>
</evidence>